<dbReference type="AlphaFoldDB" id="A0AAV4Q6A6"/>
<dbReference type="EMBL" id="BPLR01005639">
    <property type="protein sequence ID" value="GIY03897.1"/>
    <property type="molecule type" value="Genomic_DNA"/>
</dbReference>
<organism evidence="2 3">
    <name type="scientific">Caerostris extrusa</name>
    <name type="common">Bark spider</name>
    <name type="synonym">Caerostris bankana</name>
    <dbReference type="NCBI Taxonomy" id="172846"/>
    <lineage>
        <taxon>Eukaryota</taxon>
        <taxon>Metazoa</taxon>
        <taxon>Ecdysozoa</taxon>
        <taxon>Arthropoda</taxon>
        <taxon>Chelicerata</taxon>
        <taxon>Arachnida</taxon>
        <taxon>Araneae</taxon>
        <taxon>Araneomorphae</taxon>
        <taxon>Entelegynae</taxon>
        <taxon>Araneoidea</taxon>
        <taxon>Araneidae</taxon>
        <taxon>Caerostris</taxon>
    </lineage>
</organism>
<comment type="caution">
    <text evidence="2">The sequence shown here is derived from an EMBL/GenBank/DDBJ whole genome shotgun (WGS) entry which is preliminary data.</text>
</comment>
<evidence type="ECO:0000313" key="3">
    <source>
        <dbReference type="Proteomes" id="UP001054945"/>
    </source>
</evidence>
<evidence type="ECO:0000313" key="2">
    <source>
        <dbReference type="EMBL" id="GIY03897.1"/>
    </source>
</evidence>
<proteinExistence type="predicted"/>
<keyword evidence="3" id="KW-1185">Reference proteome</keyword>
<evidence type="ECO:0000256" key="1">
    <source>
        <dbReference type="SAM" id="MobiDB-lite"/>
    </source>
</evidence>
<feature type="compositionally biased region" description="Polar residues" evidence="1">
    <location>
        <begin position="44"/>
        <end position="60"/>
    </location>
</feature>
<gene>
    <name evidence="2" type="ORF">CEXT_741601</name>
</gene>
<feature type="compositionally biased region" description="Basic and acidic residues" evidence="1">
    <location>
        <begin position="61"/>
        <end position="73"/>
    </location>
</feature>
<accession>A0AAV4Q6A6</accession>
<feature type="region of interest" description="Disordered" evidence="1">
    <location>
        <begin position="40"/>
        <end position="73"/>
    </location>
</feature>
<name>A0AAV4Q6A6_CAEEX</name>
<dbReference type="Proteomes" id="UP001054945">
    <property type="component" value="Unassembled WGS sequence"/>
</dbReference>
<reference evidence="2 3" key="1">
    <citation type="submission" date="2021-06" db="EMBL/GenBank/DDBJ databases">
        <title>Caerostris extrusa draft genome.</title>
        <authorList>
            <person name="Kono N."/>
            <person name="Arakawa K."/>
        </authorList>
    </citation>
    <scope>NUCLEOTIDE SEQUENCE [LARGE SCALE GENOMIC DNA]</scope>
</reference>
<protein>
    <submittedName>
        <fullName evidence="2">Uncharacterized protein</fullName>
    </submittedName>
</protein>
<sequence length="175" mass="19958">MQHSITDSQDNSLYSFNTESFSGHFEKKLDKVRLFRPSEKDLMTTHTNSPGKDLMTTHTSPPEKDLMTSPPEKKRPPILVPTSYLILTLRLESFSSASNLSKKIALKAVVKQKISPVYSTADNASKSSIDLDNPRVSACVSKLQSVFYVLIEVFRDKPYKAQYRYVRIFQDYDAR</sequence>